<dbReference type="AlphaFoldDB" id="A0A8J5J8R5"/>
<evidence type="ECO:0000313" key="2">
    <source>
        <dbReference type="Proteomes" id="UP000709295"/>
    </source>
</evidence>
<dbReference type="EMBL" id="JAENGY010000287">
    <property type="protein sequence ID" value="KAG6966975.1"/>
    <property type="molecule type" value="Genomic_DNA"/>
</dbReference>
<proteinExistence type="predicted"/>
<name>A0A8J5J8R5_9STRA</name>
<evidence type="ECO:0000313" key="1">
    <source>
        <dbReference type="EMBL" id="KAG6966975.1"/>
    </source>
</evidence>
<feature type="non-terminal residue" evidence="1">
    <location>
        <position position="1"/>
    </location>
</feature>
<keyword evidence="2" id="KW-1185">Reference proteome</keyword>
<protein>
    <submittedName>
        <fullName evidence="1">Uncharacterized protein</fullName>
    </submittedName>
</protein>
<dbReference type="Proteomes" id="UP000709295">
    <property type="component" value="Unassembled WGS sequence"/>
</dbReference>
<comment type="caution">
    <text evidence="1">The sequence shown here is derived from an EMBL/GenBank/DDBJ whole genome shotgun (WGS) entry which is preliminary data.</text>
</comment>
<sequence>VPAVLLEAVFTIPASSVPIPTPSCSNDDDLRSASAPEICVLEGGSAEMSTGSAVVGSQRLSIMRLRKRSCRFLKVLVQAVAEHILGCKIDATLNGFAEKNIQQAATDISRTDEDRASQA</sequence>
<reference evidence="1" key="1">
    <citation type="submission" date="2021-01" db="EMBL/GenBank/DDBJ databases">
        <title>Phytophthora aleatoria, a newly-described species from Pinus radiata is distinct from Phytophthora cactorum isolates based on comparative genomics.</title>
        <authorList>
            <person name="Mcdougal R."/>
            <person name="Panda P."/>
            <person name="Williams N."/>
            <person name="Studholme D.J."/>
        </authorList>
    </citation>
    <scope>NUCLEOTIDE SEQUENCE</scope>
    <source>
        <strain evidence="1">NZFS 4037</strain>
    </source>
</reference>
<organism evidence="1 2">
    <name type="scientific">Phytophthora aleatoria</name>
    <dbReference type="NCBI Taxonomy" id="2496075"/>
    <lineage>
        <taxon>Eukaryota</taxon>
        <taxon>Sar</taxon>
        <taxon>Stramenopiles</taxon>
        <taxon>Oomycota</taxon>
        <taxon>Peronosporomycetes</taxon>
        <taxon>Peronosporales</taxon>
        <taxon>Peronosporaceae</taxon>
        <taxon>Phytophthora</taxon>
    </lineage>
</organism>
<accession>A0A8J5J8R5</accession>
<gene>
    <name evidence="1" type="ORF">JG688_00006529</name>
</gene>